<dbReference type="Pfam" id="PF13474">
    <property type="entry name" value="SnoaL_3"/>
    <property type="match status" value="1"/>
</dbReference>
<dbReference type="EMBL" id="JAUSVX010000020">
    <property type="protein sequence ID" value="MDQ0474171.1"/>
    <property type="molecule type" value="Genomic_DNA"/>
</dbReference>
<dbReference type="Gene3D" id="3.10.450.50">
    <property type="match status" value="1"/>
</dbReference>
<accession>A0ABU0JIR3</accession>
<feature type="domain" description="SnoaL-like" evidence="1">
    <location>
        <begin position="12"/>
        <end position="135"/>
    </location>
</feature>
<dbReference type="InterPro" id="IPR037401">
    <property type="entry name" value="SnoaL-like"/>
</dbReference>
<protein>
    <submittedName>
        <fullName evidence="2">Ketosteroid isomerase-like protein</fullName>
    </submittedName>
</protein>
<proteinExistence type="predicted"/>
<dbReference type="InterPro" id="IPR032710">
    <property type="entry name" value="NTF2-like_dom_sf"/>
</dbReference>
<organism evidence="2 3">
    <name type="scientific">Labrys wisconsinensis</name>
    <dbReference type="NCBI Taxonomy" id="425677"/>
    <lineage>
        <taxon>Bacteria</taxon>
        <taxon>Pseudomonadati</taxon>
        <taxon>Pseudomonadota</taxon>
        <taxon>Alphaproteobacteria</taxon>
        <taxon>Hyphomicrobiales</taxon>
        <taxon>Xanthobacteraceae</taxon>
        <taxon>Labrys</taxon>
    </lineage>
</organism>
<dbReference type="RefSeq" id="WP_307283333.1">
    <property type="nucleotide sequence ID" value="NZ_JAUSVX010000020.1"/>
</dbReference>
<reference evidence="2 3" key="1">
    <citation type="submission" date="2023-07" db="EMBL/GenBank/DDBJ databases">
        <title>Genomic Encyclopedia of Type Strains, Phase IV (KMG-IV): sequencing the most valuable type-strain genomes for metagenomic binning, comparative biology and taxonomic classification.</title>
        <authorList>
            <person name="Goeker M."/>
        </authorList>
    </citation>
    <scope>NUCLEOTIDE SEQUENCE [LARGE SCALE GENOMIC DNA]</scope>
    <source>
        <strain evidence="2 3">DSM 19619</strain>
    </source>
</reference>
<evidence type="ECO:0000313" key="3">
    <source>
        <dbReference type="Proteomes" id="UP001242480"/>
    </source>
</evidence>
<name>A0ABU0JIR3_9HYPH</name>
<evidence type="ECO:0000313" key="2">
    <source>
        <dbReference type="EMBL" id="MDQ0474171.1"/>
    </source>
</evidence>
<gene>
    <name evidence="2" type="ORF">QO011_007210</name>
</gene>
<evidence type="ECO:0000259" key="1">
    <source>
        <dbReference type="Pfam" id="PF13474"/>
    </source>
</evidence>
<comment type="caution">
    <text evidence="2">The sequence shown here is derived from an EMBL/GenBank/DDBJ whole genome shotgun (WGS) entry which is preliminary data.</text>
</comment>
<dbReference type="Proteomes" id="UP001242480">
    <property type="component" value="Unassembled WGS sequence"/>
</dbReference>
<sequence>MSQRIGIAESEIRVIIEAWADAVRRHDLPAVLAHHDDDIVMFDVPPPLQSRGMAEYEKTWDLFFAYHEPGQAFDVEELQICAGDTVAFAVAIMRCGSATVSGPPVPGGFPFRLTIGFRKVDGAWRIRHEHHSVPATD</sequence>
<keyword evidence="3" id="KW-1185">Reference proteome</keyword>
<dbReference type="SUPFAM" id="SSF54427">
    <property type="entry name" value="NTF2-like"/>
    <property type="match status" value="1"/>
</dbReference>